<dbReference type="OrthoDB" id="169264at2157"/>
<evidence type="ECO:0000313" key="2">
    <source>
        <dbReference type="EMBL" id="QPV63410.1"/>
    </source>
</evidence>
<accession>A0A7T3FZ56</accession>
<name>A0A7T3FZ56_9EURY</name>
<evidence type="ECO:0000256" key="1">
    <source>
        <dbReference type="SAM" id="MobiDB-lite"/>
    </source>
</evidence>
<protein>
    <submittedName>
        <fullName evidence="2">Uncharacterized protein</fullName>
    </submittedName>
</protein>
<dbReference type="KEGG" id="hlt:I7X12_01880"/>
<organism evidence="2 3">
    <name type="scientific">Halosimplex litoreum</name>
    <dbReference type="NCBI Taxonomy" id="1198301"/>
    <lineage>
        <taxon>Archaea</taxon>
        <taxon>Methanobacteriati</taxon>
        <taxon>Methanobacteriota</taxon>
        <taxon>Stenosarchaea group</taxon>
        <taxon>Halobacteria</taxon>
        <taxon>Halobacteriales</taxon>
        <taxon>Haloarculaceae</taxon>
        <taxon>Halosimplex</taxon>
    </lineage>
</organism>
<dbReference type="Proteomes" id="UP000595001">
    <property type="component" value="Chromosome"/>
</dbReference>
<proteinExistence type="predicted"/>
<feature type="region of interest" description="Disordered" evidence="1">
    <location>
        <begin position="1"/>
        <end position="42"/>
    </location>
</feature>
<dbReference type="AlphaFoldDB" id="A0A7T3FZ56"/>
<sequence length="59" mass="6237">MNCANCETDGPPAYTLRAHVDSRDDGDATVDEQTARTDGGASATVDLPFCSLECLTAWT</sequence>
<dbReference type="EMBL" id="CP065856">
    <property type="protein sequence ID" value="QPV63410.1"/>
    <property type="molecule type" value="Genomic_DNA"/>
</dbReference>
<dbReference type="RefSeq" id="WP_198062200.1">
    <property type="nucleotide sequence ID" value="NZ_CP065856.1"/>
</dbReference>
<evidence type="ECO:0000313" key="3">
    <source>
        <dbReference type="Proteomes" id="UP000595001"/>
    </source>
</evidence>
<dbReference type="GeneID" id="60587203"/>
<reference evidence="2 3" key="1">
    <citation type="submission" date="2020-12" db="EMBL/GenBank/DDBJ databases">
        <title>Halosimplex halophilum sp. nov. and Halosimplex salinum sp. nov., two new members of the genus Halosimplex.</title>
        <authorList>
            <person name="Cui H.L."/>
        </authorList>
    </citation>
    <scope>NUCLEOTIDE SEQUENCE [LARGE SCALE GENOMIC DNA]</scope>
    <source>
        <strain evidence="2 3">YGH94</strain>
    </source>
</reference>
<gene>
    <name evidence="2" type="ORF">I7X12_01880</name>
</gene>
<keyword evidence="3" id="KW-1185">Reference proteome</keyword>